<comment type="caution">
    <text evidence="18">The sequence shown here is derived from an EMBL/GenBank/DDBJ whole genome shotgun (WGS) entry which is preliminary data.</text>
</comment>
<evidence type="ECO:0000256" key="16">
    <source>
        <dbReference type="ARBA" id="ARBA00047415"/>
    </source>
</evidence>
<evidence type="ECO:0000256" key="14">
    <source>
        <dbReference type="ARBA" id="ARBA00023284"/>
    </source>
</evidence>
<keyword evidence="6 17" id="KW-0004">4Fe-4S</keyword>
<dbReference type="EMBL" id="AGDV01000006">
    <property type="protein sequence ID" value="EMB35063.1"/>
    <property type="molecule type" value="Genomic_DNA"/>
</dbReference>
<comment type="function">
    <text evidence="1 17">Catalyzes the conversion of epoxyqueuosine (oQ) to queuosine (Q), which is a hypermodified base found in the wobble positions of tRNA(Asp), tRNA(Asn), tRNA(His) and tRNA(Tyr).</text>
</comment>
<gene>
    <name evidence="17" type="primary">queH</name>
    <name evidence="18" type="ORF">HMPREF9726_00829</name>
</gene>
<dbReference type="PATRIC" id="fig|999432.5.peg.861"/>
<feature type="binding site" evidence="17">
    <location>
        <position position="117"/>
    </location>
    <ligand>
        <name>[4Fe-4S] cluster</name>
        <dbReference type="ChEBI" id="CHEBI:49883"/>
    </ligand>
</feature>
<comment type="pathway">
    <text evidence="2 17">tRNA modification; tRNA-queuosine biosynthesis.</text>
</comment>
<evidence type="ECO:0000256" key="6">
    <source>
        <dbReference type="ARBA" id="ARBA00022485"/>
    </source>
</evidence>
<reference evidence="18" key="1">
    <citation type="submission" date="2012-01" db="EMBL/GenBank/DDBJ databases">
        <title>The Genome Sequence of Treponema denticola H-22.</title>
        <authorList>
            <consortium name="The Broad Institute Genome Sequencing Platform"/>
            <person name="Earl A."/>
            <person name="Ward D."/>
            <person name="Feldgarden M."/>
            <person name="Gevers D."/>
            <person name="Blanton J.M."/>
            <person name="Fenno C.J."/>
            <person name="Baranova O.V."/>
            <person name="Mathney J."/>
            <person name="Dewhirst F.E."/>
            <person name="Izard J."/>
            <person name="Young S.K."/>
            <person name="Zeng Q."/>
            <person name="Gargeya S."/>
            <person name="Fitzgerald M."/>
            <person name="Haas B."/>
            <person name="Abouelleil A."/>
            <person name="Alvarado L."/>
            <person name="Arachchi H.M."/>
            <person name="Berlin A."/>
            <person name="Chapman S.B."/>
            <person name="Gearin G."/>
            <person name="Goldberg J."/>
            <person name="Griggs A."/>
            <person name="Gujja S."/>
            <person name="Hansen M."/>
            <person name="Heiman D."/>
            <person name="Howarth C."/>
            <person name="Larimer J."/>
            <person name="Lui A."/>
            <person name="MacDonald P.J.P."/>
            <person name="McCowen C."/>
            <person name="Montmayeur A."/>
            <person name="Murphy C."/>
            <person name="Neiman D."/>
            <person name="Pearson M."/>
            <person name="Priest M."/>
            <person name="Roberts A."/>
            <person name="Saif S."/>
            <person name="Shea T."/>
            <person name="Sisk P."/>
            <person name="Stolte C."/>
            <person name="Sykes S."/>
            <person name="Wortman J."/>
            <person name="Nusbaum C."/>
            <person name="Birren B."/>
        </authorList>
    </citation>
    <scope>NUCLEOTIDE SEQUENCE [LARGE SCALE GENOMIC DNA]</scope>
    <source>
        <strain evidence="18">H-22</strain>
    </source>
</reference>
<dbReference type="InterPro" id="IPR003828">
    <property type="entry name" value="QueH"/>
</dbReference>
<comment type="catalytic activity">
    <reaction evidence="16 17">
        <text>epoxyqueuosine(34) in tRNA + AH2 = queuosine(34) in tRNA + A + H2O</text>
        <dbReference type="Rhea" id="RHEA:32159"/>
        <dbReference type="Rhea" id="RHEA-COMP:18571"/>
        <dbReference type="Rhea" id="RHEA-COMP:18582"/>
        <dbReference type="ChEBI" id="CHEBI:13193"/>
        <dbReference type="ChEBI" id="CHEBI:15377"/>
        <dbReference type="ChEBI" id="CHEBI:17499"/>
        <dbReference type="ChEBI" id="CHEBI:194431"/>
        <dbReference type="ChEBI" id="CHEBI:194443"/>
        <dbReference type="EC" id="1.17.99.6"/>
    </reaction>
</comment>
<dbReference type="PANTHER" id="PTHR36701:SF1">
    <property type="entry name" value="EPOXYQUEUOSINE REDUCTASE QUEH"/>
    <property type="match status" value="1"/>
</dbReference>
<evidence type="ECO:0000256" key="8">
    <source>
        <dbReference type="ARBA" id="ARBA00022723"/>
    </source>
</evidence>
<evidence type="ECO:0000256" key="15">
    <source>
        <dbReference type="ARBA" id="ARBA00031446"/>
    </source>
</evidence>
<dbReference type="GO" id="GO:0052693">
    <property type="term" value="F:epoxyqueuosine reductase activity"/>
    <property type="evidence" value="ECO:0007669"/>
    <property type="project" value="UniProtKB-UniRule"/>
</dbReference>
<protein>
    <recommendedName>
        <fullName evidence="5 17">Epoxyqueuosine reductase QueH</fullName>
        <ecNumber evidence="4 17">1.17.99.6</ecNumber>
    </recommendedName>
    <alternativeName>
        <fullName evidence="15 17">Queuosine biosynthesis protein QueH</fullName>
    </alternativeName>
</protein>
<proteinExistence type="inferred from homology"/>
<feature type="disulfide bond" description="Redox-active" evidence="17">
    <location>
        <begin position="198"/>
        <end position="200"/>
    </location>
</feature>
<dbReference type="GO" id="GO:0051539">
    <property type="term" value="F:4 iron, 4 sulfur cluster binding"/>
    <property type="evidence" value="ECO:0007669"/>
    <property type="project" value="UniProtKB-UniRule"/>
</dbReference>
<dbReference type="RefSeq" id="WP_002675576.1">
    <property type="nucleotide sequence ID" value="NZ_CM001795.1"/>
</dbReference>
<evidence type="ECO:0000256" key="17">
    <source>
        <dbReference type="HAMAP-Rule" id="MF_02089"/>
    </source>
</evidence>
<organism evidence="18">
    <name type="scientific">Treponema denticola H-22</name>
    <dbReference type="NCBI Taxonomy" id="999432"/>
    <lineage>
        <taxon>Bacteria</taxon>
        <taxon>Pseudomonadati</taxon>
        <taxon>Spirochaetota</taxon>
        <taxon>Spirochaetia</taxon>
        <taxon>Spirochaetales</taxon>
        <taxon>Treponemataceae</taxon>
        <taxon>Treponema</taxon>
    </lineage>
</organism>
<evidence type="ECO:0000256" key="4">
    <source>
        <dbReference type="ARBA" id="ARBA00012622"/>
    </source>
</evidence>
<evidence type="ECO:0000256" key="11">
    <source>
        <dbReference type="ARBA" id="ARBA00023004"/>
    </source>
</evidence>
<evidence type="ECO:0000256" key="5">
    <source>
        <dbReference type="ARBA" id="ARBA00016895"/>
    </source>
</evidence>
<dbReference type="PANTHER" id="PTHR36701">
    <property type="entry name" value="EPOXYQUEUOSINE REDUCTASE QUEH"/>
    <property type="match status" value="1"/>
</dbReference>
<evidence type="ECO:0000256" key="12">
    <source>
        <dbReference type="ARBA" id="ARBA00023014"/>
    </source>
</evidence>
<evidence type="ECO:0000256" key="1">
    <source>
        <dbReference type="ARBA" id="ARBA00002268"/>
    </source>
</evidence>
<keyword evidence="8 17" id="KW-0479">Metal-binding</keyword>
<evidence type="ECO:0000256" key="9">
    <source>
        <dbReference type="ARBA" id="ARBA00022785"/>
    </source>
</evidence>
<evidence type="ECO:0000256" key="13">
    <source>
        <dbReference type="ARBA" id="ARBA00023157"/>
    </source>
</evidence>
<feature type="binding site" evidence="17">
    <location>
        <position position="120"/>
    </location>
    <ligand>
        <name>[4Fe-4S] cluster</name>
        <dbReference type="ChEBI" id="CHEBI:49883"/>
    </ligand>
</feature>
<evidence type="ECO:0000313" key="18">
    <source>
        <dbReference type="EMBL" id="EMB35063.1"/>
    </source>
</evidence>
<keyword evidence="13 17" id="KW-1015">Disulfide bond</keyword>
<feature type="binding site" evidence="17">
    <location>
        <position position="31"/>
    </location>
    <ligand>
        <name>[4Fe-4S] cluster</name>
        <dbReference type="ChEBI" id="CHEBI:49883"/>
    </ligand>
</feature>
<dbReference type="GO" id="GO:0008616">
    <property type="term" value="P:tRNA queuosine(34) biosynthetic process"/>
    <property type="evidence" value="ECO:0007669"/>
    <property type="project" value="UniProtKB-UniRule"/>
</dbReference>
<sequence length="205" mass="23735">MMPQKINYDRLMQETIKNLGSNDKTLLLHSCCAPCSSSVILKLAPFFKLTVFYYNSNIDTSEEYSKRAEEQKHLISIYNEENLSSHKIEIIKEAYDPQEFYEISQGLEDCPEGGERCMRCYLLRLKKTAERAKKDGFDFFTSTLSVSPLKNAEKLNTIGLSLESEGCKWLPSDFKKRNGYLDSINLSKKYGLYRQDYCGCKYSKR</sequence>
<keyword evidence="10 17" id="KW-0560">Oxidoreductase</keyword>
<dbReference type="UniPathway" id="UPA00392"/>
<dbReference type="HOGENOM" id="CLU_088177_1_0_12"/>
<keyword evidence="14 17" id="KW-0676">Redox-active center</keyword>
<dbReference type="Proteomes" id="UP000011705">
    <property type="component" value="Chromosome"/>
</dbReference>
<keyword evidence="12 17" id="KW-0411">Iron-sulfur</keyword>
<dbReference type="HAMAP" id="MF_02089">
    <property type="entry name" value="QueH"/>
    <property type="match status" value="1"/>
</dbReference>
<evidence type="ECO:0000256" key="7">
    <source>
        <dbReference type="ARBA" id="ARBA00022694"/>
    </source>
</evidence>
<dbReference type="AlphaFoldDB" id="A0A0E2EJC9"/>
<keyword evidence="11 17" id="KW-0408">Iron</keyword>
<name>A0A0E2EJC9_TREDN</name>
<evidence type="ECO:0000256" key="10">
    <source>
        <dbReference type="ARBA" id="ARBA00023002"/>
    </source>
</evidence>
<comment type="similarity">
    <text evidence="3 17">Belongs to the QueH family.</text>
</comment>
<dbReference type="EC" id="1.17.99.6" evidence="4 17"/>
<dbReference type="Pfam" id="PF02677">
    <property type="entry name" value="QueH"/>
    <property type="match status" value="1"/>
</dbReference>
<accession>A0A0E2EJC9</accession>
<keyword evidence="9 17" id="KW-0671">Queuosine biosynthesis</keyword>
<feature type="binding site" evidence="17">
    <location>
        <position position="32"/>
    </location>
    <ligand>
        <name>[4Fe-4S] cluster</name>
        <dbReference type="ChEBI" id="CHEBI:49883"/>
    </ligand>
</feature>
<evidence type="ECO:0000256" key="2">
    <source>
        <dbReference type="ARBA" id="ARBA00004691"/>
    </source>
</evidence>
<dbReference type="GO" id="GO:0046872">
    <property type="term" value="F:metal ion binding"/>
    <property type="evidence" value="ECO:0007669"/>
    <property type="project" value="UniProtKB-KW"/>
</dbReference>
<evidence type="ECO:0000256" key="3">
    <source>
        <dbReference type="ARBA" id="ARBA00008207"/>
    </source>
</evidence>
<keyword evidence="7 17" id="KW-0819">tRNA processing</keyword>